<dbReference type="RefSeq" id="WP_341986579.1">
    <property type="nucleotide sequence ID" value="NZ_JBBYHY010000002.1"/>
</dbReference>
<proteinExistence type="predicted"/>
<evidence type="ECO:0008006" key="3">
    <source>
        <dbReference type="Google" id="ProtNLM"/>
    </source>
</evidence>
<accession>A0ABU9JI66</accession>
<dbReference type="Proteomes" id="UP001455088">
    <property type="component" value="Unassembled WGS sequence"/>
</dbReference>
<evidence type="ECO:0000313" key="2">
    <source>
        <dbReference type="Proteomes" id="UP001455088"/>
    </source>
</evidence>
<gene>
    <name evidence="1" type="ORF">AAE039_02960</name>
</gene>
<comment type="caution">
    <text evidence="1">The sequence shown here is derived from an EMBL/GenBank/DDBJ whole genome shotgun (WGS) entry which is preliminary data.</text>
</comment>
<name>A0ABU9JI66_9GAMM</name>
<reference evidence="1 2" key="1">
    <citation type="submission" date="2024-04" db="EMBL/GenBank/DDBJ databases">
        <title>Bacterial endophytes with biocontrol capabilities against important plant pathogens.</title>
        <authorList>
            <person name="Alayande K.A."/>
        </authorList>
    </citation>
    <scope>NUCLEOTIDE SEQUENCE [LARGE SCALE GENOMIC DNA]</scope>
    <source>
        <strain evidence="1 2">KV22</strain>
    </source>
</reference>
<sequence length="174" mass="19070">MTVSNLALSATEIVRATFPGRGTLTPAEVALVLLGIGHKNGVARVRALLDKGSLLLGVKKSGGQWLVPIASLVSCIEALEEPAPAMMEEDMGYRGPVHIPVQTGSTPPGRRSRAPIRRRPGILTMQTREVWDKVWEKYDVLSALQERMVLNQHLDQVVLPSTADTTPRMKPERF</sequence>
<evidence type="ECO:0000313" key="1">
    <source>
        <dbReference type="EMBL" id="MEL3952523.1"/>
    </source>
</evidence>
<dbReference type="EMBL" id="JBBYHY010000002">
    <property type="protein sequence ID" value="MEL3952523.1"/>
    <property type="molecule type" value="Genomic_DNA"/>
</dbReference>
<organism evidence="1 2">
    <name type="scientific">Stenotrophomonas bentonitica</name>
    <dbReference type="NCBI Taxonomy" id="1450134"/>
    <lineage>
        <taxon>Bacteria</taxon>
        <taxon>Pseudomonadati</taxon>
        <taxon>Pseudomonadota</taxon>
        <taxon>Gammaproteobacteria</taxon>
        <taxon>Lysobacterales</taxon>
        <taxon>Lysobacteraceae</taxon>
        <taxon>Stenotrophomonas</taxon>
    </lineage>
</organism>
<keyword evidence="2" id="KW-1185">Reference proteome</keyword>
<protein>
    <recommendedName>
        <fullName evidence="3">Helix-turn-helix domain-containing protein</fullName>
    </recommendedName>
</protein>